<reference evidence="1 2" key="3">
    <citation type="journal article" date="2013" name="Rice">
        <title>Improvement of the Oryza sativa Nipponbare reference genome using next generation sequence and optical map data.</title>
        <authorList>
            <person name="Kawahara Y."/>
            <person name="de la Bastide M."/>
            <person name="Hamilton J.P."/>
            <person name="Kanamori H."/>
            <person name="McCombie W.R."/>
            <person name="Ouyang S."/>
            <person name="Schwartz D.C."/>
            <person name="Tanaka T."/>
            <person name="Wu J."/>
            <person name="Zhou S."/>
            <person name="Childs K.L."/>
            <person name="Davidson R.M."/>
            <person name="Lin H."/>
            <person name="Quesada-Ocampo L."/>
            <person name="Vaillancourt B."/>
            <person name="Sakai H."/>
            <person name="Lee S.S."/>
            <person name="Kim J."/>
            <person name="Numa H."/>
            <person name="Itoh T."/>
            <person name="Buell C.R."/>
            <person name="Matsumoto T."/>
        </authorList>
    </citation>
    <scope>NUCLEOTIDE SEQUENCE [LARGE SCALE GENOMIC DNA]</scope>
    <source>
        <strain evidence="2">cv. Nipponbare</strain>
    </source>
</reference>
<gene>
    <name evidence="1" type="ordered locus">Os05g0565733</name>
    <name evidence="1" type="ORF">OSNPB_050565733</name>
</gene>
<keyword evidence="2" id="KW-1185">Reference proteome</keyword>
<protein>
    <submittedName>
        <fullName evidence="1">Os05g0565733 protein</fullName>
    </submittedName>
</protein>
<proteinExistence type="predicted"/>
<name>A0A0P0WR11_ORYSJ</name>
<organism evidence="1 2">
    <name type="scientific">Oryza sativa subsp. japonica</name>
    <name type="common">Rice</name>
    <dbReference type="NCBI Taxonomy" id="39947"/>
    <lineage>
        <taxon>Eukaryota</taxon>
        <taxon>Viridiplantae</taxon>
        <taxon>Streptophyta</taxon>
        <taxon>Embryophyta</taxon>
        <taxon>Tracheophyta</taxon>
        <taxon>Spermatophyta</taxon>
        <taxon>Magnoliopsida</taxon>
        <taxon>Liliopsida</taxon>
        <taxon>Poales</taxon>
        <taxon>Poaceae</taxon>
        <taxon>BOP clade</taxon>
        <taxon>Oryzoideae</taxon>
        <taxon>Oryzeae</taxon>
        <taxon>Oryzinae</taxon>
        <taxon>Oryza</taxon>
        <taxon>Oryza sativa</taxon>
    </lineage>
</organism>
<evidence type="ECO:0000313" key="1">
    <source>
        <dbReference type="EMBL" id="BAS95368.1"/>
    </source>
</evidence>
<reference evidence="2" key="1">
    <citation type="journal article" date="2005" name="Nature">
        <title>The map-based sequence of the rice genome.</title>
        <authorList>
            <consortium name="International rice genome sequencing project (IRGSP)"/>
            <person name="Matsumoto T."/>
            <person name="Wu J."/>
            <person name="Kanamori H."/>
            <person name="Katayose Y."/>
            <person name="Fujisawa M."/>
            <person name="Namiki N."/>
            <person name="Mizuno H."/>
            <person name="Yamamoto K."/>
            <person name="Antonio B.A."/>
            <person name="Baba T."/>
            <person name="Sakata K."/>
            <person name="Nagamura Y."/>
            <person name="Aoki H."/>
            <person name="Arikawa K."/>
            <person name="Arita K."/>
            <person name="Bito T."/>
            <person name="Chiden Y."/>
            <person name="Fujitsuka N."/>
            <person name="Fukunaka R."/>
            <person name="Hamada M."/>
            <person name="Harada C."/>
            <person name="Hayashi A."/>
            <person name="Hijishita S."/>
            <person name="Honda M."/>
            <person name="Hosokawa S."/>
            <person name="Ichikawa Y."/>
            <person name="Idonuma A."/>
            <person name="Iijima M."/>
            <person name="Ikeda M."/>
            <person name="Ikeno M."/>
            <person name="Ito K."/>
            <person name="Ito S."/>
            <person name="Ito T."/>
            <person name="Ito Y."/>
            <person name="Ito Y."/>
            <person name="Iwabuchi A."/>
            <person name="Kamiya K."/>
            <person name="Karasawa W."/>
            <person name="Kurita K."/>
            <person name="Katagiri S."/>
            <person name="Kikuta A."/>
            <person name="Kobayashi H."/>
            <person name="Kobayashi N."/>
            <person name="Machita K."/>
            <person name="Maehara T."/>
            <person name="Masukawa M."/>
            <person name="Mizubayashi T."/>
            <person name="Mukai Y."/>
            <person name="Nagasaki H."/>
            <person name="Nagata Y."/>
            <person name="Naito S."/>
            <person name="Nakashima M."/>
            <person name="Nakama Y."/>
            <person name="Nakamichi Y."/>
            <person name="Nakamura M."/>
            <person name="Meguro A."/>
            <person name="Negishi M."/>
            <person name="Ohta I."/>
            <person name="Ohta T."/>
            <person name="Okamoto M."/>
            <person name="Ono N."/>
            <person name="Saji S."/>
            <person name="Sakaguchi M."/>
            <person name="Sakai K."/>
            <person name="Shibata M."/>
            <person name="Shimokawa T."/>
            <person name="Song J."/>
            <person name="Takazaki Y."/>
            <person name="Terasawa K."/>
            <person name="Tsugane M."/>
            <person name="Tsuji K."/>
            <person name="Ueda S."/>
            <person name="Waki K."/>
            <person name="Yamagata H."/>
            <person name="Yamamoto M."/>
            <person name="Yamamoto S."/>
            <person name="Yamane H."/>
            <person name="Yoshiki S."/>
            <person name="Yoshihara R."/>
            <person name="Yukawa K."/>
            <person name="Zhong H."/>
            <person name="Yano M."/>
            <person name="Yuan Q."/>
            <person name="Ouyang S."/>
            <person name="Liu J."/>
            <person name="Jones K.M."/>
            <person name="Gansberger K."/>
            <person name="Moffat K."/>
            <person name="Hill J."/>
            <person name="Bera J."/>
            <person name="Fadrosh D."/>
            <person name="Jin S."/>
            <person name="Johri S."/>
            <person name="Kim M."/>
            <person name="Overton L."/>
            <person name="Reardon M."/>
            <person name="Tsitrin T."/>
            <person name="Vuong H."/>
            <person name="Weaver B."/>
            <person name="Ciecko A."/>
            <person name="Tallon L."/>
            <person name="Jackson J."/>
            <person name="Pai G."/>
            <person name="Aken S.V."/>
            <person name="Utterback T."/>
            <person name="Reidmuller S."/>
            <person name="Feldblyum T."/>
            <person name="Hsiao J."/>
            <person name="Zismann V."/>
            <person name="Iobst S."/>
            <person name="de Vazeille A.R."/>
            <person name="Buell C.R."/>
            <person name="Ying K."/>
            <person name="Li Y."/>
            <person name="Lu T."/>
            <person name="Huang Y."/>
            <person name="Zhao Q."/>
            <person name="Feng Q."/>
            <person name="Zhang L."/>
            <person name="Zhu J."/>
            <person name="Weng Q."/>
            <person name="Mu J."/>
            <person name="Lu Y."/>
            <person name="Fan D."/>
            <person name="Liu Y."/>
            <person name="Guan J."/>
            <person name="Zhang Y."/>
            <person name="Yu S."/>
            <person name="Liu X."/>
            <person name="Zhang Y."/>
            <person name="Hong G."/>
            <person name="Han B."/>
            <person name="Choisne N."/>
            <person name="Demange N."/>
            <person name="Orjeda G."/>
            <person name="Samain S."/>
            <person name="Cattolico L."/>
            <person name="Pelletier E."/>
            <person name="Couloux A."/>
            <person name="Segurens B."/>
            <person name="Wincker P."/>
            <person name="D'Hont A."/>
            <person name="Scarpelli C."/>
            <person name="Weissenbach J."/>
            <person name="Salanoubat M."/>
            <person name="Quetier F."/>
            <person name="Yu Y."/>
            <person name="Kim H.R."/>
            <person name="Rambo T."/>
            <person name="Currie J."/>
            <person name="Collura K."/>
            <person name="Luo M."/>
            <person name="Yang T."/>
            <person name="Ammiraju J.S.S."/>
            <person name="Engler F."/>
            <person name="Soderlund C."/>
            <person name="Wing R.A."/>
            <person name="Palmer L.E."/>
            <person name="de la Bastide M."/>
            <person name="Spiegel L."/>
            <person name="Nascimento L."/>
            <person name="Zutavern T."/>
            <person name="O'Shaughnessy A."/>
            <person name="Dike S."/>
            <person name="Dedhia N."/>
            <person name="Preston R."/>
            <person name="Balija V."/>
            <person name="McCombie W.R."/>
            <person name="Chow T."/>
            <person name="Chen H."/>
            <person name="Chung M."/>
            <person name="Chen C."/>
            <person name="Shaw J."/>
            <person name="Wu H."/>
            <person name="Hsiao K."/>
            <person name="Chao Y."/>
            <person name="Chu M."/>
            <person name="Cheng C."/>
            <person name="Hour A."/>
            <person name="Lee P."/>
            <person name="Lin S."/>
            <person name="Lin Y."/>
            <person name="Liou J."/>
            <person name="Liu S."/>
            <person name="Hsing Y."/>
            <person name="Raghuvanshi S."/>
            <person name="Mohanty A."/>
            <person name="Bharti A.K."/>
            <person name="Gaur A."/>
            <person name="Gupta V."/>
            <person name="Kumar D."/>
            <person name="Ravi V."/>
            <person name="Vij S."/>
            <person name="Kapur A."/>
            <person name="Khurana P."/>
            <person name="Khurana P."/>
            <person name="Khurana J.P."/>
            <person name="Tyagi A.K."/>
            <person name="Gaikwad K."/>
            <person name="Singh A."/>
            <person name="Dalal V."/>
            <person name="Srivastava S."/>
            <person name="Dixit A."/>
            <person name="Pal A.K."/>
            <person name="Ghazi I.A."/>
            <person name="Yadav M."/>
            <person name="Pandit A."/>
            <person name="Bhargava A."/>
            <person name="Sureshbabu K."/>
            <person name="Batra K."/>
            <person name="Sharma T.R."/>
            <person name="Mohapatra T."/>
            <person name="Singh N.K."/>
            <person name="Messing J."/>
            <person name="Nelson A.B."/>
            <person name="Fuks G."/>
            <person name="Kavchok S."/>
            <person name="Keizer G."/>
            <person name="Linton E."/>
            <person name="Llaca V."/>
            <person name="Song R."/>
            <person name="Tanyolac B."/>
            <person name="Young S."/>
            <person name="Ho-Il K."/>
            <person name="Hahn J.H."/>
            <person name="Sangsakoo G."/>
            <person name="Vanavichit A."/>
            <person name="de Mattos Luiz.A.T."/>
            <person name="Zimmer P.D."/>
            <person name="Malone G."/>
            <person name="Dellagostin O."/>
            <person name="de Oliveira A.C."/>
            <person name="Bevan M."/>
            <person name="Bancroft I."/>
            <person name="Minx P."/>
            <person name="Cordum H."/>
            <person name="Wilson R."/>
            <person name="Cheng Z."/>
            <person name="Jin W."/>
            <person name="Jiang J."/>
            <person name="Leong S.A."/>
            <person name="Iwama H."/>
            <person name="Gojobori T."/>
            <person name="Itoh T."/>
            <person name="Niimura Y."/>
            <person name="Fujii Y."/>
            <person name="Habara T."/>
            <person name="Sakai H."/>
            <person name="Sato Y."/>
            <person name="Wilson G."/>
            <person name="Kumar K."/>
            <person name="McCouch S."/>
            <person name="Juretic N."/>
            <person name="Hoen D."/>
            <person name="Wright S."/>
            <person name="Bruskiewich R."/>
            <person name="Bureau T."/>
            <person name="Miyao A."/>
            <person name="Hirochika H."/>
            <person name="Nishikawa T."/>
            <person name="Kadowaki K."/>
            <person name="Sugiura M."/>
            <person name="Burr B."/>
            <person name="Sasaki T."/>
        </authorList>
    </citation>
    <scope>NUCLEOTIDE SEQUENCE [LARGE SCALE GENOMIC DNA]</scope>
    <source>
        <strain evidence="2">cv. Nipponbare</strain>
    </source>
</reference>
<sequence>MNGGVVLAGHWASEFETPNPLRSLSDSRSIRRPGKMRNNPTLHVWTCSQFNTNTPAVPAPASAATTDDNDDWGIVKELDDGVHGEASTTCCAVRPRFCGSLVLGGRFVLGLVVSSGPSGYLSSLAQIEPSLFTSSLMGLSVPP</sequence>
<dbReference type="Proteomes" id="UP000059680">
    <property type="component" value="Chromosome 5"/>
</dbReference>
<dbReference type="EMBL" id="AP014961">
    <property type="protein sequence ID" value="BAS95368.1"/>
    <property type="molecule type" value="Genomic_DNA"/>
</dbReference>
<accession>A0A0P0WR11</accession>
<reference evidence="1 2" key="2">
    <citation type="journal article" date="2013" name="Plant Cell Physiol.">
        <title>Rice Annotation Project Database (RAP-DB): an integrative and interactive database for rice genomics.</title>
        <authorList>
            <person name="Sakai H."/>
            <person name="Lee S.S."/>
            <person name="Tanaka T."/>
            <person name="Numa H."/>
            <person name="Kim J."/>
            <person name="Kawahara Y."/>
            <person name="Wakimoto H."/>
            <person name="Yang C.C."/>
            <person name="Iwamoto M."/>
            <person name="Abe T."/>
            <person name="Yamada Y."/>
            <person name="Muto A."/>
            <person name="Inokuchi H."/>
            <person name="Ikemura T."/>
            <person name="Matsumoto T."/>
            <person name="Sasaki T."/>
            <person name="Itoh T."/>
        </authorList>
    </citation>
    <scope>NUCLEOTIDE SEQUENCE [LARGE SCALE GENOMIC DNA]</scope>
    <source>
        <strain evidence="2">cv. Nipponbare</strain>
    </source>
</reference>
<dbReference type="InParanoid" id="A0A0P0WR11"/>
<dbReference type="PaxDb" id="39947-A0A0P0WR11"/>
<evidence type="ECO:0000313" key="2">
    <source>
        <dbReference type="Proteomes" id="UP000059680"/>
    </source>
</evidence>
<dbReference type="AlphaFoldDB" id="A0A0P0WR11"/>